<keyword evidence="2" id="KW-1133">Transmembrane helix</keyword>
<accession>A0ABR3G089</accession>
<evidence type="ECO:0000313" key="3">
    <source>
        <dbReference type="EMBL" id="KAL0581202.1"/>
    </source>
</evidence>
<organism evidence="3 4">
    <name type="scientific">Marasmius crinis-equi</name>
    <dbReference type="NCBI Taxonomy" id="585013"/>
    <lineage>
        <taxon>Eukaryota</taxon>
        <taxon>Fungi</taxon>
        <taxon>Dikarya</taxon>
        <taxon>Basidiomycota</taxon>
        <taxon>Agaricomycotina</taxon>
        <taxon>Agaricomycetes</taxon>
        <taxon>Agaricomycetidae</taxon>
        <taxon>Agaricales</taxon>
        <taxon>Marasmiineae</taxon>
        <taxon>Marasmiaceae</taxon>
        <taxon>Marasmius</taxon>
    </lineage>
</organism>
<keyword evidence="2" id="KW-0472">Membrane</keyword>
<feature type="region of interest" description="Disordered" evidence="1">
    <location>
        <begin position="187"/>
        <end position="219"/>
    </location>
</feature>
<dbReference type="EMBL" id="JBAHYK010000014">
    <property type="protein sequence ID" value="KAL0581202.1"/>
    <property type="molecule type" value="Genomic_DNA"/>
</dbReference>
<sequence>MAGRISESKARQWRRKQLPPIYLFVSPISVFTFWSFAPDGQIPISNNLSHYLGLPVRLSLRFSEISWDTSIYQRLRDYQVARGFDPTTTNFAQHAGYHLYDIVEEPLPSHFGKIEGYSALCSSYLNLSHRVHASVLLETTEKFRYPTNFSYLTPGARTSKNLHQVDLEDMSVRLIFGDTPLEGFSAGDASGNSDRLAQKATPSKTLASGSKPTPSPIIPRPIHLSSSTCAKVMTVANRTKVLMRNVVPPPRNSFNNGTTAVPPEEARVYEVEDVLRCVKFNATLPLNSHEARIFPS</sequence>
<feature type="transmembrane region" description="Helical" evidence="2">
    <location>
        <begin position="21"/>
        <end position="37"/>
    </location>
</feature>
<gene>
    <name evidence="3" type="ORF">V5O48_000790</name>
</gene>
<evidence type="ECO:0000256" key="1">
    <source>
        <dbReference type="SAM" id="MobiDB-lite"/>
    </source>
</evidence>
<evidence type="ECO:0000313" key="4">
    <source>
        <dbReference type="Proteomes" id="UP001465976"/>
    </source>
</evidence>
<dbReference type="Proteomes" id="UP001465976">
    <property type="component" value="Unassembled WGS sequence"/>
</dbReference>
<name>A0ABR3G089_9AGAR</name>
<keyword evidence="4" id="KW-1185">Reference proteome</keyword>
<feature type="compositionally biased region" description="Polar residues" evidence="1">
    <location>
        <begin position="190"/>
        <end position="212"/>
    </location>
</feature>
<reference evidence="3 4" key="1">
    <citation type="submission" date="2024-02" db="EMBL/GenBank/DDBJ databases">
        <title>A draft genome for the cacao thread blight pathogen Marasmius crinis-equi.</title>
        <authorList>
            <person name="Cohen S.P."/>
            <person name="Baruah I.K."/>
            <person name="Amoako-Attah I."/>
            <person name="Bukari Y."/>
            <person name="Meinhardt L.W."/>
            <person name="Bailey B.A."/>
        </authorList>
    </citation>
    <scope>NUCLEOTIDE SEQUENCE [LARGE SCALE GENOMIC DNA]</scope>
    <source>
        <strain evidence="3 4">GH-76</strain>
    </source>
</reference>
<protein>
    <submittedName>
        <fullName evidence="3">Uncharacterized protein</fullName>
    </submittedName>
</protein>
<keyword evidence="2" id="KW-0812">Transmembrane</keyword>
<proteinExistence type="predicted"/>
<comment type="caution">
    <text evidence="3">The sequence shown here is derived from an EMBL/GenBank/DDBJ whole genome shotgun (WGS) entry which is preliminary data.</text>
</comment>
<evidence type="ECO:0000256" key="2">
    <source>
        <dbReference type="SAM" id="Phobius"/>
    </source>
</evidence>